<gene>
    <name evidence="4" type="ORF">OH136_13595</name>
</gene>
<evidence type="ECO:0000256" key="2">
    <source>
        <dbReference type="PROSITE-ProRule" id="PRU00110"/>
    </source>
</evidence>
<dbReference type="AlphaFoldDB" id="A0AAE3J2F1"/>
<evidence type="ECO:0000256" key="1">
    <source>
        <dbReference type="ARBA" id="ARBA00023012"/>
    </source>
</evidence>
<dbReference type="PROSITE" id="PS50894">
    <property type="entry name" value="HPT"/>
    <property type="match status" value="1"/>
</dbReference>
<evidence type="ECO:0000313" key="5">
    <source>
        <dbReference type="Proteomes" id="UP001208041"/>
    </source>
</evidence>
<sequence>MIDWDRVLELREEVGADDFDEVAELFLEEADEVIARLKSKDGRENLEDDLHFLKGSALNLGFRAMAILCQSGEKAASEGHGQTFNLAALFETYEQSRSVFEKKQAELAA</sequence>
<keyword evidence="1" id="KW-0902">Two-component regulatory system</keyword>
<dbReference type="InterPro" id="IPR008207">
    <property type="entry name" value="Sig_transdc_His_kin_Hpt_dom"/>
</dbReference>
<feature type="modified residue" description="Phosphohistidine" evidence="2">
    <location>
        <position position="51"/>
    </location>
</feature>
<dbReference type="EMBL" id="JAOYFC010000003">
    <property type="protein sequence ID" value="MCV6825590.1"/>
    <property type="molecule type" value="Genomic_DNA"/>
</dbReference>
<evidence type="ECO:0000259" key="3">
    <source>
        <dbReference type="PROSITE" id="PS50894"/>
    </source>
</evidence>
<keyword evidence="2" id="KW-0597">Phosphoprotein</keyword>
<organism evidence="4 5">
    <name type="scientific">Halocynthiibacter halioticoli</name>
    <dbReference type="NCBI Taxonomy" id="2986804"/>
    <lineage>
        <taxon>Bacteria</taxon>
        <taxon>Pseudomonadati</taxon>
        <taxon>Pseudomonadota</taxon>
        <taxon>Alphaproteobacteria</taxon>
        <taxon>Rhodobacterales</taxon>
        <taxon>Paracoccaceae</taxon>
        <taxon>Halocynthiibacter</taxon>
    </lineage>
</organism>
<comment type="caution">
    <text evidence="4">The sequence shown here is derived from an EMBL/GenBank/DDBJ whole genome shotgun (WGS) entry which is preliminary data.</text>
</comment>
<dbReference type="RefSeq" id="WP_263954518.1">
    <property type="nucleotide sequence ID" value="NZ_JAOYFC010000003.1"/>
</dbReference>
<feature type="domain" description="HPt" evidence="3">
    <location>
        <begin position="11"/>
        <end position="109"/>
    </location>
</feature>
<proteinExistence type="predicted"/>
<reference evidence="4" key="1">
    <citation type="submission" date="2022-10" db="EMBL/GenBank/DDBJ databases">
        <authorList>
            <person name="Yue Y."/>
        </authorList>
    </citation>
    <scope>NUCLEOTIDE SEQUENCE</scope>
    <source>
        <strain evidence="4">Z654</strain>
    </source>
</reference>
<keyword evidence="5" id="KW-1185">Reference proteome</keyword>
<name>A0AAE3J2F1_9RHOB</name>
<dbReference type="Pfam" id="PF01627">
    <property type="entry name" value="Hpt"/>
    <property type="match status" value="1"/>
</dbReference>
<evidence type="ECO:0000313" key="4">
    <source>
        <dbReference type="EMBL" id="MCV6825590.1"/>
    </source>
</evidence>
<dbReference type="Proteomes" id="UP001208041">
    <property type="component" value="Unassembled WGS sequence"/>
</dbReference>
<dbReference type="GO" id="GO:0004672">
    <property type="term" value="F:protein kinase activity"/>
    <property type="evidence" value="ECO:0007669"/>
    <property type="project" value="UniProtKB-ARBA"/>
</dbReference>
<dbReference type="GO" id="GO:0000160">
    <property type="term" value="P:phosphorelay signal transduction system"/>
    <property type="evidence" value="ECO:0007669"/>
    <property type="project" value="UniProtKB-KW"/>
</dbReference>
<accession>A0AAE3J2F1</accession>
<dbReference type="InterPro" id="IPR036641">
    <property type="entry name" value="HPT_dom_sf"/>
</dbReference>
<dbReference type="SUPFAM" id="SSF47226">
    <property type="entry name" value="Histidine-containing phosphotransfer domain, HPT domain"/>
    <property type="match status" value="1"/>
</dbReference>
<dbReference type="Gene3D" id="1.20.120.160">
    <property type="entry name" value="HPT domain"/>
    <property type="match status" value="1"/>
</dbReference>
<protein>
    <submittedName>
        <fullName evidence="4">Hpt domain-containing protein</fullName>
    </submittedName>
</protein>